<dbReference type="Pfam" id="PF00005">
    <property type="entry name" value="ABC_tran"/>
    <property type="match status" value="1"/>
</dbReference>
<keyword evidence="4 6" id="KW-0067">ATP-binding</keyword>
<dbReference type="PROSITE" id="PS00211">
    <property type="entry name" value="ABC_TRANSPORTER_1"/>
    <property type="match status" value="1"/>
</dbReference>
<dbReference type="AlphaFoldDB" id="A0A3B0C885"/>
<dbReference type="InterPro" id="IPR027417">
    <property type="entry name" value="P-loop_NTPase"/>
</dbReference>
<feature type="domain" description="ABC transporter" evidence="5">
    <location>
        <begin position="5"/>
        <end position="233"/>
    </location>
</feature>
<dbReference type="InterPro" id="IPR003593">
    <property type="entry name" value="AAA+_ATPase"/>
</dbReference>
<dbReference type="Proteomes" id="UP000282311">
    <property type="component" value="Unassembled WGS sequence"/>
</dbReference>
<dbReference type="SMART" id="SM00382">
    <property type="entry name" value="AAA"/>
    <property type="match status" value="1"/>
</dbReference>
<dbReference type="OrthoDB" id="9804819at2"/>
<accession>A0A3B0C885</accession>
<dbReference type="EMBL" id="RBAH01000014">
    <property type="protein sequence ID" value="RKN80741.1"/>
    <property type="molecule type" value="Genomic_DNA"/>
</dbReference>
<reference evidence="6 7" key="1">
    <citation type="journal article" date="2007" name="Int. J. Syst. Evol. Microbiol.">
        <title>Paenibacillus ginsengarvi sp. nov., isolated from soil from ginseng cultivation.</title>
        <authorList>
            <person name="Yoon M.H."/>
            <person name="Ten L.N."/>
            <person name="Im W.T."/>
        </authorList>
    </citation>
    <scope>NUCLEOTIDE SEQUENCE [LARGE SCALE GENOMIC DNA]</scope>
    <source>
        <strain evidence="6 7">KCTC 13059</strain>
    </source>
</reference>
<dbReference type="Gene3D" id="3.40.50.300">
    <property type="entry name" value="P-loop containing nucleotide triphosphate hydrolases"/>
    <property type="match status" value="1"/>
</dbReference>
<comment type="caution">
    <text evidence="6">The sequence shown here is derived from an EMBL/GenBank/DDBJ whole genome shotgun (WGS) entry which is preliminary data.</text>
</comment>
<sequence length="247" mass="27246">MEAIVQVRDLNKRYWNGRGVREVGFEVRRGDIFGLVGPNGSGKTTVLKLLTGLCRADSGDIRLFGNSLNESFVPAMERVGSMVESADVYPYMSGYANLLLAARFYPDLRPARIDEMLELVGLTPYRKEKAGTYSLGMKMRLALAAVLLSDPELVILDEPANGLDVEGTVELRQLIQHMAESRGTTFLLSSHMLDEMERLCSRIGFMHGGALIREAAIEELRGAGGLEQAYLAEIRRAREENAHGAVV</sequence>
<dbReference type="PANTHER" id="PTHR43335">
    <property type="entry name" value="ABC TRANSPORTER, ATP-BINDING PROTEIN"/>
    <property type="match status" value="1"/>
</dbReference>
<gene>
    <name evidence="6" type="ORF">D7M11_19145</name>
</gene>
<organism evidence="6 7">
    <name type="scientific">Paenibacillus ginsengarvi</name>
    <dbReference type="NCBI Taxonomy" id="400777"/>
    <lineage>
        <taxon>Bacteria</taxon>
        <taxon>Bacillati</taxon>
        <taxon>Bacillota</taxon>
        <taxon>Bacilli</taxon>
        <taxon>Bacillales</taxon>
        <taxon>Paenibacillaceae</taxon>
        <taxon>Paenibacillus</taxon>
    </lineage>
</organism>
<dbReference type="InterPro" id="IPR003439">
    <property type="entry name" value="ABC_transporter-like_ATP-bd"/>
</dbReference>
<evidence type="ECO:0000313" key="6">
    <source>
        <dbReference type="EMBL" id="RKN80741.1"/>
    </source>
</evidence>
<evidence type="ECO:0000259" key="5">
    <source>
        <dbReference type="PROSITE" id="PS50893"/>
    </source>
</evidence>
<evidence type="ECO:0000256" key="2">
    <source>
        <dbReference type="ARBA" id="ARBA00022448"/>
    </source>
</evidence>
<protein>
    <submittedName>
        <fullName evidence="6">ABC transporter ATP-binding protein</fullName>
    </submittedName>
</protein>
<comment type="similarity">
    <text evidence="1">Belongs to the ABC transporter superfamily.</text>
</comment>
<dbReference type="GO" id="GO:0005524">
    <property type="term" value="F:ATP binding"/>
    <property type="evidence" value="ECO:0007669"/>
    <property type="project" value="UniProtKB-KW"/>
</dbReference>
<evidence type="ECO:0000256" key="3">
    <source>
        <dbReference type="ARBA" id="ARBA00022741"/>
    </source>
</evidence>
<evidence type="ECO:0000313" key="7">
    <source>
        <dbReference type="Proteomes" id="UP000282311"/>
    </source>
</evidence>
<proteinExistence type="inferred from homology"/>
<dbReference type="SUPFAM" id="SSF52540">
    <property type="entry name" value="P-loop containing nucleoside triphosphate hydrolases"/>
    <property type="match status" value="1"/>
</dbReference>
<dbReference type="PROSITE" id="PS50893">
    <property type="entry name" value="ABC_TRANSPORTER_2"/>
    <property type="match status" value="1"/>
</dbReference>
<dbReference type="GO" id="GO:0016887">
    <property type="term" value="F:ATP hydrolysis activity"/>
    <property type="evidence" value="ECO:0007669"/>
    <property type="project" value="InterPro"/>
</dbReference>
<keyword evidence="2" id="KW-0813">Transport</keyword>
<dbReference type="PANTHER" id="PTHR43335:SF4">
    <property type="entry name" value="ABC TRANSPORTER, ATP-BINDING PROTEIN"/>
    <property type="match status" value="1"/>
</dbReference>
<evidence type="ECO:0000256" key="1">
    <source>
        <dbReference type="ARBA" id="ARBA00005417"/>
    </source>
</evidence>
<dbReference type="InterPro" id="IPR017871">
    <property type="entry name" value="ABC_transporter-like_CS"/>
</dbReference>
<keyword evidence="3" id="KW-0547">Nucleotide-binding</keyword>
<keyword evidence="7" id="KW-1185">Reference proteome</keyword>
<evidence type="ECO:0000256" key="4">
    <source>
        <dbReference type="ARBA" id="ARBA00022840"/>
    </source>
</evidence>
<name>A0A3B0C885_9BACL</name>